<dbReference type="Gene3D" id="3.40.50.720">
    <property type="entry name" value="NAD(P)-binding Rossmann-like Domain"/>
    <property type="match status" value="1"/>
</dbReference>
<dbReference type="InterPro" id="IPR002347">
    <property type="entry name" value="SDR_fam"/>
</dbReference>
<dbReference type="SUPFAM" id="SSF51735">
    <property type="entry name" value="NAD(P)-binding Rossmann-fold domains"/>
    <property type="match status" value="1"/>
</dbReference>
<accession>A0AAD9QMX8</accession>
<name>A0AAD9QMX8_ACRCE</name>
<dbReference type="PANTHER" id="PTHR43157:SF72">
    <property type="entry name" value="RETINOL DEHYDROGENASE 14"/>
    <property type="match status" value="1"/>
</dbReference>
<dbReference type="Pfam" id="PF00106">
    <property type="entry name" value="adh_short"/>
    <property type="match status" value="1"/>
</dbReference>
<dbReference type="PRINTS" id="PR00081">
    <property type="entry name" value="GDHRDH"/>
</dbReference>
<evidence type="ECO:0000313" key="3">
    <source>
        <dbReference type="Proteomes" id="UP001249851"/>
    </source>
</evidence>
<keyword evidence="1" id="KW-0560">Oxidoreductase</keyword>
<dbReference type="PANTHER" id="PTHR43157">
    <property type="entry name" value="PHOSPHATIDYLINOSITOL-GLYCAN BIOSYNTHESIS CLASS F PROTEIN-RELATED"/>
    <property type="match status" value="1"/>
</dbReference>
<evidence type="ECO:0000313" key="2">
    <source>
        <dbReference type="EMBL" id="KAK2564269.1"/>
    </source>
</evidence>
<organism evidence="2 3">
    <name type="scientific">Acropora cervicornis</name>
    <name type="common">Staghorn coral</name>
    <dbReference type="NCBI Taxonomy" id="6130"/>
    <lineage>
        <taxon>Eukaryota</taxon>
        <taxon>Metazoa</taxon>
        <taxon>Cnidaria</taxon>
        <taxon>Anthozoa</taxon>
        <taxon>Hexacorallia</taxon>
        <taxon>Scleractinia</taxon>
        <taxon>Astrocoeniina</taxon>
        <taxon>Acroporidae</taxon>
        <taxon>Acropora</taxon>
    </lineage>
</organism>
<protein>
    <submittedName>
        <fullName evidence="2">Retinol dehydrogenase 11</fullName>
    </submittedName>
</protein>
<sequence length="338" mass="37627">MAHSSVVVFSAVTAGLALIYYRLRCYFAGGVCKNNVSLKGKTVIVTGANTGLGKEVALDLANRQARVILACRSFEKGQKAANDIRSQVTDAVLVVKLLDLSSLASVRDFAAEILKEEERLDVLVNNAGVYKDPPLTKTQEGLEIHFAVNHLGHFLLTNLLLDLLEKSGPSRIVVVSSSLARRAEIDFENIYAEKSQLAKQNHMRGPYAQSKLANMLFAHELNKRLPKGKCVTINSVCPGLCWTELHRNSSLSLIKKLFLMPIVFIVAKRPKEGAQTIIYCVTEEKLDHVSGKIFKDCDIKEFPSHTRDDGIAKKLWELSETLVHKHQKQPIMDYSEKE</sequence>
<reference evidence="2" key="1">
    <citation type="journal article" date="2023" name="G3 (Bethesda)">
        <title>Whole genome assembly and annotation of the endangered Caribbean coral Acropora cervicornis.</title>
        <authorList>
            <person name="Selwyn J.D."/>
            <person name="Vollmer S.V."/>
        </authorList>
    </citation>
    <scope>NUCLEOTIDE SEQUENCE</scope>
    <source>
        <strain evidence="2">K2</strain>
    </source>
</reference>
<evidence type="ECO:0000256" key="1">
    <source>
        <dbReference type="ARBA" id="ARBA00023002"/>
    </source>
</evidence>
<dbReference type="CDD" id="cd05327">
    <property type="entry name" value="retinol-DH_like_SDR_c_like"/>
    <property type="match status" value="1"/>
</dbReference>
<dbReference type="EMBL" id="JARQWQ010000023">
    <property type="protein sequence ID" value="KAK2564269.1"/>
    <property type="molecule type" value="Genomic_DNA"/>
</dbReference>
<dbReference type="AlphaFoldDB" id="A0AAD9QMX8"/>
<keyword evidence="3" id="KW-1185">Reference proteome</keyword>
<dbReference type="InterPro" id="IPR036291">
    <property type="entry name" value="NAD(P)-bd_dom_sf"/>
</dbReference>
<gene>
    <name evidence="2" type="ORF">P5673_012524</name>
</gene>
<comment type="caution">
    <text evidence="2">The sequence shown here is derived from an EMBL/GenBank/DDBJ whole genome shotgun (WGS) entry which is preliminary data.</text>
</comment>
<reference evidence="2" key="2">
    <citation type="journal article" date="2023" name="Science">
        <title>Genomic signatures of disease resistance in endangered staghorn corals.</title>
        <authorList>
            <person name="Vollmer S.V."/>
            <person name="Selwyn J.D."/>
            <person name="Despard B.A."/>
            <person name="Roesel C.L."/>
        </authorList>
    </citation>
    <scope>NUCLEOTIDE SEQUENCE</scope>
    <source>
        <strain evidence="2">K2</strain>
    </source>
</reference>
<dbReference type="Proteomes" id="UP001249851">
    <property type="component" value="Unassembled WGS sequence"/>
</dbReference>
<proteinExistence type="predicted"/>
<dbReference type="GO" id="GO:0016491">
    <property type="term" value="F:oxidoreductase activity"/>
    <property type="evidence" value="ECO:0007669"/>
    <property type="project" value="UniProtKB-KW"/>
</dbReference>